<dbReference type="InterPro" id="IPR036962">
    <property type="entry name" value="Glyco_hydro_3_N_sf"/>
</dbReference>
<dbReference type="PROSITE" id="PS00775">
    <property type="entry name" value="GLYCOSYL_HYDROL_F3"/>
    <property type="match status" value="1"/>
</dbReference>
<reference evidence="9" key="1">
    <citation type="journal article" date="2019" name="Int. J. Syst. Evol. Microbiol.">
        <title>The Global Catalogue of Microorganisms (GCM) 10K type strain sequencing project: providing services to taxonomists for standard genome sequencing and annotation.</title>
        <authorList>
            <consortium name="The Broad Institute Genomics Platform"/>
            <consortium name="The Broad Institute Genome Sequencing Center for Infectious Disease"/>
            <person name="Wu L."/>
            <person name="Ma J."/>
        </authorList>
    </citation>
    <scope>NUCLEOTIDE SEQUENCE [LARGE SCALE GENOMIC DNA]</scope>
    <source>
        <strain evidence="9">KCTC 22245</strain>
    </source>
</reference>
<evidence type="ECO:0000256" key="2">
    <source>
        <dbReference type="ARBA" id="ARBA00022801"/>
    </source>
</evidence>
<feature type="chain" id="PRO_5047302940" evidence="6">
    <location>
        <begin position="19"/>
        <end position="749"/>
    </location>
</feature>
<dbReference type="InterPro" id="IPR002772">
    <property type="entry name" value="Glyco_hydro_3_C"/>
</dbReference>
<dbReference type="InterPro" id="IPR026891">
    <property type="entry name" value="Fn3-like"/>
</dbReference>
<dbReference type="RefSeq" id="WP_189570714.1">
    <property type="nucleotide sequence ID" value="NZ_BMXU01000001.1"/>
</dbReference>
<evidence type="ECO:0000256" key="3">
    <source>
        <dbReference type="ARBA" id="ARBA00023277"/>
    </source>
</evidence>
<dbReference type="InterPro" id="IPR001764">
    <property type="entry name" value="Glyco_hydro_3_N"/>
</dbReference>
<dbReference type="GO" id="GO:0008422">
    <property type="term" value="F:beta-glucosidase activity"/>
    <property type="evidence" value="ECO:0007669"/>
    <property type="project" value="UniProtKB-EC"/>
</dbReference>
<name>A0ABV7MCS5_9PROT</name>
<evidence type="ECO:0000313" key="9">
    <source>
        <dbReference type="Proteomes" id="UP001595607"/>
    </source>
</evidence>
<dbReference type="InterPro" id="IPR050288">
    <property type="entry name" value="Cellulose_deg_GH3"/>
</dbReference>
<protein>
    <submittedName>
        <fullName evidence="8">Beta-glucosidase BglX</fullName>
        <ecNumber evidence="8">3.2.1.21</ecNumber>
    </submittedName>
</protein>
<organism evidence="8 9">
    <name type="scientific">Parvularcula lutaonensis</name>
    <dbReference type="NCBI Taxonomy" id="491923"/>
    <lineage>
        <taxon>Bacteria</taxon>
        <taxon>Pseudomonadati</taxon>
        <taxon>Pseudomonadota</taxon>
        <taxon>Alphaproteobacteria</taxon>
        <taxon>Parvularculales</taxon>
        <taxon>Parvularculaceae</taxon>
        <taxon>Parvularcula</taxon>
    </lineage>
</organism>
<dbReference type="EC" id="3.2.1.21" evidence="8"/>
<dbReference type="PANTHER" id="PTHR42715">
    <property type="entry name" value="BETA-GLUCOSIDASE"/>
    <property type="match status" value="1"/>
</dbReference>
<evidence type="ECO:0000256" key="4">
    <source>
        <dbReference type="ARBA" id="ARBA00023295"/>
    </source>
</evidence>
<dbReference type="Pfam" id="PF14310">
    <property type="entry name" value="Fn3-like"/>
    <property type="match status" value="1"/>
</dbReference>
<evidence type="ECO:0000313" key="8">
    <source>
        <dbReference type="EMBL" id="MFC3302449.1"/>
    </source>
</evidence>
<dbReference type="PRINTS" id="PR00133">
    <property type="entry name" value="GLHYDRLASE3"/>
</dbReference>
<feature type="domain" description="Fibronectin type III-like" evidence="7">
    <location>
        <begin position="667"/>
        <end position="736"/>
    </location>
</feature>
<dbReference type="EMBL" id="JBHRVA010000002">
    <property type="protein sequence ID" value="MFC3302449.1"/>
    <property type="molecule type" value="Genomic_DNA"/>
</dbReference>
<keyword evidence="6" id="KW-0732">Signal</keyword>
<evidence type="ECO:0000259" key="7">
    <source>
        <dbReference type="SMART" id="SM01217"/>
    </source>
</evidence>
<proteinExistence type="inferred from homology"/>
<comment type="caution">
    <text evidence="8">The sequence shown here is derived from an EMBL/GenBank/DDBJ whole genome shotgun (WGS) entry which is preliminary data.</text>
</comment>
<keyword evidence="4 5" id="KW-0326">Glycosidase</keyword>
<dbReference type="InterPro" id="IPR017853">
    <property type="entry name" value="GH"/>
</dbReference>
<sequence>MKAILAAGTALLSSSLLAGALAQDTAAEKAEALLQQMTLEEKVGQLTQYSEAWDVTGPAPTGDVAREKFEHVETGMVGSMLNVIGAERVRKIQDYAVENSRLGIPMIFAYDVIHGHKTAFPIPLAEAASWDLEMIELSARIAAREAAAQGLNWTFAPMVDISRDPRWGRVMEGAGEDPYLGSKIAVARVRGFQGEDLSDPLTIAATAKHFAAYGFAEAGKDYNAADIGTVTLWNVVFPPFKAAIDDANVRTVMNAFNTLNGIPATADEWLQRDVLKGKWDFDGFVISDWGSAVEMIDHGVAADREDAAFLAMKAGSDMDMESYVYRDHLKDLVEAGKIDEELVDDAVRRVLTVKYELGLFDDPYRYIDEGREASLLFTDEHREASLKMAERSVVLLKNEGSLLPLKEGESIALIGALAADKDSPLGNWRGQAEKGSAVSLMEGFEAAGIDFTYAEGAAVETGDAGFATEVEVNLDDRSGFAEAVEAAQSADKVVIVLGEDALQSGEGRSRADLGFPGVQQELLEAVHAANPNTILVVMSGRPLILTWADENVPAIVQAWHLGHEGGHALTNVLTGAYNPSGKLPMTFPRSVGQIPIYYNHLNTGRPGPRDVVFWQHYIDESNDPLYPFGHGLSYTEFDYSRLRVRNRGDQVEVSVRVRNTGDVEGEEVVQLYIRDRVASIARPVRELKGFEKVSLKPGEARRVSFTLTDEELGFYGPRGDYRVEPGAFDVFVGGSSEADLTATFELSRD</sequence>
<dbReference type="SUPFAM" id="SSF52279">
    <property type="entry name" value="Beta-D-glucan exohydrolase, C-terminal domain"/>
    <property type="match status" value="1"/>
</dbReference>
<feature type="signal peptide" evidence="6">
    <location>
        <begin position="1"/>
        <end position="18"/>
    </location>
</feature>
<dbReference type="InterPro" id="IPR019800">
    <property type="entry name" value="Glyco_hydro_3_AS"/>
</dbReference>
<dbReference type="SUPFAM" id="SSF51445">
    <property type="entry name" value="(Trans)glycosidases"/>
    <property type="match status" value="1"/>
</dbReference>
<accession>A0ABV7MCS5</accession>
<dbReference type="SMART" id="SM01217">
    <property type="entry name" value="Fn3_like"/>
    <property type="match status" value="1"/>
</dbReference>
<dbReference type="InterPro" id="IPR036881">
    <property type="entry name" value="Glyco_hydro_3_C_sf"/>
</dbReference>
<dbReference type="Gene3D" id="3.40.50.1700">
    <property type="entry name" value="Glycoside hydrolase family 3 C-terminal domain"/>
    <property type="match status" value="1"/>
</dbReference>
<keyword evidence="9" id="KW-1185">Reference proteome</keyword>
<comment type="similarity">
    <text evidence="1 5">Belongs to the glycosyl hydrolase 3 family.</text>
</comment>
<dbReference type="Proteomes" id="UP001595607">
    <property type="component" value="Unassembled WGS sequence"/>
</dbReference>
<keyword evidence="3" id="KW-0119">Carbohydrate metabolism</keyword>
<evidence type="ECO:0000256" key="6">
    <source>
        <dbReference type="SAM" id="SignalP"/>
    </source>
</evidence>
<gene>
    <name evidence="8" type="primary">bglX</name>
    <name evidence="8" type="ORF">ACFONP_06860</name>
</gene>
<dbReference type="Pfam" id="PF00933">
    <property type="entry name" value="Glyco_hydro_3"/>
    <property type="match status" value="1"/>
</dbReference>
<dbReference type="Gene3D" id="3.20.20.300">
    <property type="entry name" value="Glycoside hydrolase, family 3, N-terminal domain"/>
    <property type="match status" value="1"/>
</dbReference>
<dbReference type="InterPro" id="IPR013783">
    <property type="entry name" value="Ig-like_fold"/>
</dbReference>
<dbReference type="Gene3D" id="2.60.40.10">
    <property type="entry name" value="Immunoglobulins"/>
    <property type="match status" value="1"/>
</dbReference>
<dbReference type="NCBIfam" id="NF011678">
    <property type="entry name" value="PRK15098.1"/>
    <property type="match status" value="1"/>
</dbReference>
<keyword evidence="2 5" id="KW-0378">Hydrolase</keyword>
<evidence type="ECO:0000256" key="1">
    <source>
        <dbReference type="ARBA" id="ARBA00005336"/>
    </source>
</evidence>
<evidence type="ECO:0000256" key="5">
    <source>
        <dbReference type="RuleBase" id="RU361161"/>
    </source>
</evidence>
<dbReference type="PANTHER" id="PTHR42715:SF10">
    <property type="entry name" value="BETA-GLUCOSIDASE"/>
    <property type="match status" value="1"/>
</dbReference>
<dbReference type="Pfam" id="PF01915">
    <property type="entry name" value="Glyco_hydro_3_C"/>
    <property type="match status" value="1"/>
</dbReference>